<dbReference type="Gene3D" id="1.10.3720.10">
    <property type="entry name" value="MetI-like"/>
    <property type="match status" value="1"/>
</dbReference>
<keyword evidence="6 11" id="KW-0812">Transmembrane</keyword>
<dbReference type="InterPro" id="IPR000515">
    <property type="entry name" value="MetI-like"/>
</dbReference>
<keyword evidence="10 11" id="KW-0472">Membrane</keyword>
<evidence type="ECO:0000256" key="4">
    <source>
        <dbReference type="ARBA" id="ARBA00022448"/>
    </source>
</evidence>
<dbReference type="InterPro" id="IPR001320">
    <property type="entry name" value="Iontro_rcpt_C"/>
</dbReference>
<organism evidence="13 14">
    <name type="scientific">Microcystis aeruginosa PCC 9807</name>
    <dbReference type="NCBI Taxonomy" id="1160283"/>
    <lineage>
        <taxon>Bacteria</taxon>
        <taxon>Bacillati</taxon>
        <taxon>Cyanobacteriota</taxon>
        <taxon>Cyanophyceae</taxon>
        <taxon>Oscillatoriophycideae</taxon>
        <taxon>Chroococcales</taxon>
        <taxon>Microcystaceae</taxon>
        <taxon>Microcystis</taxon>
    </lineage>
</organism>
<dbReference type="HOGENOM" id="CLU_019602_20_3_3"/>
<feature type="transmembrane region" description="Helical" evidence="11">
    <location>
        <begin position="465"/>
        <end position="484"/>
    </location>
</feature>
<dbReference type="InterPro" id="IPR043429">
    <property type="entry name" value="ArtM/GltK/GlnP/TcyL/YhdX-like"/>
</dbReference>
<dbReference type="PROSITE" id="PS01039">
    <property type="entry name" value="SBP_BACTERIAL_3"/>
    <property type="match status" value="1"/>
</dbReference>
<accession>I4HB75</accession>
<keyword evidence="5" id="KW-1003">Cell membrane</keyword>
<dbReference type="InterPro" id="IPR010065">
    <property type="entry name" value="AA_ABC_transptr_permease_3TM"/>
</dbReference>
<comment type="subcellular location">
    <subcellularLocation>
        <location evidence="1 11">Cell membrane</location>
        <topology evidence="1 11">Multi-pass membrane protein</topology>
    </subcellularLocation>
</comment>
<evidence type="ECO:0000256" key="5">
    <source>
        <dbReference type="ARBA" id="ARBA00022475"/>
    </source>
</evidence>
<feature type="domain" description="ABC transmembrane type-1" evidence="12">
    <location>
        <begin position="290"/>
        <end position="484"/>
    </location>
</feature>
<sequence>MIKFLRGRAVQRVIFALLGLVLALGLTVIPAFSQTPPNPFRVATEATFPPFEFQQGGQLTGFDIDLMRAIGKEADLNIDFRNLPFDGIIPALQARTVEAAISGMTITAERAQAISFSRPYFRAGLAIAVREDNKTIRNFEDLKGKKIAVQIGTTGALEATKIPGAVVSQFDSAALALQELINGRVEAVVNDKPVTLYAIKEAGLRGVKVVGELLTEEFYGIALPKNSPYLQLINDALGRVIESGQYDVIFRQWFGEKPPVLPLVAPALKNLQESRFNWGELFYNLIVKGVPWTILLTVLSFLFGLIGGTLVAIALISPYKWLKIICRIYVDFFRGTPMLVQLFLIYFGLPGLFREIGLNIDLDRLPAALFALSLNVAAYLAEIMRGGIQSIDNGQWEACSSLGMSPVQTMREVIFPQAFRRMLPPLGNEFITLIKDTSLAAVIGFEELFRQGQLMVATTYKAFEIYIAVALVYLVLTTLSSVVFKRLEIYMDPLHKSKQEQKA</sequence>
<dbReference type="PROSITE" id="PS50928">
    <property type="entry name" value="ABC_TM1"/>
    <property type="match status" value="1"/>
</dbReference>
<dbReference type="CDD" id="cd13624">
    <property type="entry name" value="PBP2_Arg_Lys_His"/>
    <property type="match status" value="1"/>
</dbReference>
<comment type="caution">
    <text evidence="13">The sequence shown here is derived from an EMBL/GenBank/DDBJ whole genome shotgun (WGS) entry which is preliminary data.</text>
</comment>
<dbReference type="GO" id="GO:0043190">
    <property type="term" value="C:ATP-binding cassette (ABC) transporter complex"/>
    <property type="evidence" value="ECO:0007669"/>
    <property type="project" value="InterPro"/>
</dbReference>
<evidence type="ECO:0000313" key="13">
    <source>
        <dbReference type="EMBL" id="CCI19299.1"/>
    </source>
</evidence>
<evidence type="ECO:0000256" key="2">
    <source>
        <dbReference type="ARBA" id="ARBA00010072"/>
    </source>
</evidence>
<dbReference type="RefSeq" id="WP_002789327.1">
    <property type="nucleotide sequence ID" value="NZ_HE973365.1"/>
</dbReference>
<keyword evidence="4 11" id="KW-0813">Transport</keyword>
<protein>
    <submittedName>
        <fullName evidence="13">Genome sequencing data, contig C325</fullName>
    </submittedName>
</protein>
<evidence type="ECO:0000256" key="6">
    <source>
        <dbReference type="ARBA" id="ARBA00022692"/>
    </source>
</evidence>
<comment type="similarity">
    <text evidence="3">Belongs to the bacterial solute-binding protein 3 family.</text>
</comment>
<dbReference type="Gene3D" id="3.40.190.10">
    <property type="entry name" value="Periplasmic binding protein-like II"/>
    <property type="match status" value="2"/>
</dbReference>
<evidence type="ECO:0000256" key="9">
    <source>
        <dbReference type="ARBA" id="ARBA00022989"/>
    </source>
</evidence>
<comment type="similarity">
    <text evidence="2">Belongs to the binding-protein-dependent transport system permease family. HisMQ subfamily.</text>
</comment>
<dbReference type="SMART" id="SM00062">
    <property type="entry name" value="PBPb"/>
    <property type="match status" value="1"/>
</dbReference>
<feature type="transmembrane region" description="Helical" evidence="11">
    <location>
        <begin position="365"/>
        <end position="381"/>
    </location>
</feature>
<dbReference type="CDD" id="cd06261">
    <property type="entry name" value="TM_PBP2"/>
    <property type="match status" value="1"/>
</dbReference>
<dbReference type="EMBL" id="CAIM01000435">
    <property type="protein sequence ID" value="CCI19299.1"/>
    <property type="molecule type" value="Genomic_DNA"/>
</dbReference>
<dbReference type="InterPro" id="IPR035906">
    <property type="entry name" value="MetI-like_sf"/>
</dbReference>
<dbReference type="FunFam" id="1.10.3720.10:FF:000033">
    <property type="entry name" value="Polar amino acid ABC transporter permease"/>
    <property type="match status" value="1"/>
</dbReference>
<dbReference type="SUPFAM" id="SSF53850">
    <property type="entry name" value="Periplasmic binding protein-like II"/>
    <property type="match status" value="1"/>
</dbReference>
<dbReference type="Pfam" id="PF00528">
    <property type="entry name" value="BPD_transp_1"/>
    <property type="match status" value="1"/>
</dbReference>
<dbReference type="GO" id="GO:0015276">
    <property type="term" value="F:ligand-gated monoatomic ion channel activity"/>
    <property type="evidence" value="ECO:0007669"/>
    <property type="project" value="InterPro"/>
</dbReference>
<dbReference type="NCBIfam" id="TIGR01726">
    <property type="entry name" value="HEQRo_perm_3TM"/>
    <property type="match status" value="1"/>
</dbReference>
<keyword evidence="9 11" id="KW-1133">Transmembrane helix</keyword>
<dbReference type="PANTHER" id="PTHR30614:SF20">
    <property type="entry name" value="GLUTAMINE TRANSPORT SYSTEM PERMEASE PROTEIN GLNP"/>
    <property type="match status" value="1"/>
</dbReference>
<dbReference type="Pfam" id="PF00497">
    <property type="entry name" value="SBP_bac_3"/>
    <property type="match status" value="1"/>
</dbReference>
<keyword evidence="8" id="KW-0029">Amino-acid transport</keyword>
<keyword evidence="7" id="KW-0732">Signal</keyword>
<dbReference type="SMART" id="SM00079">
    <property type="entry name" value="PBPe"/>
    <property type="match status" value="1"/>
</dbReference>
<name>I4HB75_MICAE</name>
<gene>
    <name evidence="13" type="ORF">MICAF_4900002</name>
</gene>
<dbReference type="SUPFAM" id="SSF161098">
    <property type="entry name" value="MetI-like"/>
    <property type="match status" value="1"/>
</dbReference>
<dbReference type="Proteomes" id="UP000003613">
    <property type="component" value="Unassembled WGS sequence"/>
</dbReference>
<evidence type="ECO:0000313" key="14">
    <source>
        <dbReference type="Proteomes" id="UP000003613"/>
    </source>
</evidence>
<dbReference type="PANTHER" id="PTHR30614">
    <property type="entry name" value="MEMBRANE COMPONENT OF AMINO ACID ABC TRANSPORTER"/>
    <property type="match status" value="1"/>
</dbReference>
<dbReference type="GO" id="GO:0006865">
    <property type="term" value="P:amino acid transport"/>
    <property type="evidence" value="ECO:0007669"/>
    <property type="project" value="UniProtKB-KW"/>
</dbReference>
<evidence type="ECO:0000256" key="7">
    <source>
        <dbReference type="ARBA" id="ARBA00022729"/>
    </source>
</evidence>
<reference evidence="13 14" key="1">
    <citation type="submission" date="2012-04" db="EMBL/GenBank/DDBJ databases">
        <authorList>
            <person name="Genoscope - CEA"/>
        </authorList>
    </citation>
    <scope>NUCLEOTIDE SEQUENCE [LARGE SCALE GENOMIC DNA]</scope>
    <source>
        <strain evidence="13 14">9807</strain>
    </source>
</reference>
<evidence type="ECO:0000256" key="10">
    <source>
        <dbReference type="ARBA" id="ARBA00023136"/>
    </source>
</evidence>
<feature type="transmembrane region" description="Helical" evidence="11">
    <location>
        <begin position="328"/>
        <end position="353"/>
    </location>
</feature>
<feature type="transmembrane region" description="Helical" evidence="11">
    <location>
        <begin position="292"/>
        <end position="316"/>
    </location>
</feature>
<evidence type="ECO:0000256" key="3">
    <source>
        <dbReference type="ARBA" id="ARBA00010333"/>
    </source>
</evidence>
<dbReference type="InterPro" id="IPR018313">
    <property type="entry name" value="SBP_3_CS"/>
</dbReference>
<evidence type="ECO:0000256" key="11">
    <source>
        <dbReference type="RuleBase" id="RU363032"/>
    </source>
</evidence>
<evidence type="ECO:0000259" key="12">
    <source>
        <dbReference type="PROSITE" id="PS50928"/>
    </source>
</evidence>
<evidence type="ECO:0000256" key="1">
    <source>
        <dbReference type="ARBA" id="ARBA00004651"/>
    </source>
</evidence>
<evidence type="ECO:0000256" key="8">
    <source>
        <dbReference type="ARBA" id="ARBA00022970"/>
    </source>
</evidence>
<dbReference type="AlphaFoldDB" id="I4HB75"/>
<proteinExistence type="inferred from homology"/>
<dbReference type="InterPro" id="IPR001638">
    <property type="entry name" value="Solute-binding_3/MltF_N"/>
</dbReference>